<comment type="caution">
    <text evidence="1">The sequence shown here is derived from an EMBL/GenBank/DDBJ whole genome shotgun (WGS) entry which is preliminary data.</text>
</comment>
<dbReference type="OrthoDB" id="2588098at2759"/>
<keyword evidence="2" id="KW-1185">Reference proteome</keyword>
<protein>
    <submittedName>
        <fullName evidence="1">Uncharacterized protein</fullName>
    </submittedName>
</protein>
<gene>
    <name evidence="1" type="ORF">EUX98_g9449</name>
</gene>
<name>A0A4S4LV34_9APHY</name>
<dbReference type="EMBL" id="SGPM01000811">
    <property type="protein sequence ID" value="THH15551.1"/>
    <property type="molecule type" value="Genomic_DNA"/>
</dbReference>
<dbReference type="AlphaFoldDB" id="A0A4S4LV34"/>
<proteinExistence type="predicted"/>
<organism evidence="1 2">
    <name type="scientific">Antrodiella citrinella</name>
    <dbReference type="NCBI Taxonomy" id="2447956"/>
    <lineage>
        <taxon>Eukaryota</taxon>
        <taxon>Fungi</taxon>
        <taxon>Dikarya</taxon>
        <taxon>Basidiomycota</taxon>
        <taxon>Agaricomycotina</taxon>
        <taxon>Agaricomycetes</taxon>
        <taxon>Polyporales</taxon>
        <taxon>Steccherinaceae</taxon>
        <taxon>Antrodiella</taxon>
    </lineage>
</organism>
<reference evidence="1 2" key="1">
    <citation type="submission" date="2019-02" db="EMBL/GenBank/DDBJ databases">
        <title>Genome sequencing of the rare red list fungi Antrodiella citrinella (Flaviporus citrinellus).</title>
        <authorList>
            <person name="Buettner E."/>
            <person name="Kellner H."/>
        </authorList>
    </citation>
    <scope>NUCLEOTIDE SEQUENCE [LARGE SCALE GENOMIC DNA]</scope>
    <source>
        <strain evidence="1 2">DSM 108506</strain>
    </source>
</reference>
<evidence type="ECO:0000313" key="2">
    <source>
        <dbReference type="Proteomes" id="UP000308730"/>
    </source>
</evidence>
<accession>A0A4S4LV34</accession>
<evidence type="ECO:0000313" key="1">
    <source>
        <dbReference type="EMBL" id="THH15551.1"/>
    </source>
</evidence>
<sequence>MGQYWIIANIDKKFCTGSMGKLGEVLAFKGIPNLRAVLMRPERTPKTWKYVVSRWERQAYEAHAQLTKQVVKTTKRSATNGDGDGGIVLERPTPTAPVSGNASPPANISSLATELLIHIFKSIDDVLTVVCLSLTSRHFFYLGFECLVDRVREKTVANTWIGDRLILLGDYADYDDLPKDVFTAAEVGQMQEYGDDPWSGLQGLSEANTQSDGDLFDAAFWDGAQQMGLVARSRPLEEQKKLLTLVHIPNVGDNLTFDEVLAARIGWSSDPSIAMAYEGGLHRGVWAGIGLS</sequence>
<dbReference type="Proteomes" id="UP000308730">
    <property type="component" value="Unassembled WGS sequence"/>
</dbReference>